<evidence type="ECO:0000313" key="3">
    <source>
        <dbReference type="Proteomes" id="UP000295729"/>
    </source>
</evidence>
<dbReference type="AlphaFoldDB" id="A0A4R6X765"/>
<keyword evidence="3" id="KW-1185">Reference proteome</keyword>
<name>A0A4R6X765_9GAMM</name>
<organism evidence="2 3">
    <name type="scientific">Marinomonas communis</name>
    <dbReference type="NCBI Taxonomy" id="28254"/>
    <lineage>
        <taxon>Bacteria</taxon>
        <taxon>Pseudomonadati</taxon>
        <taxon>Pseudomonadota</taxon>
        <taxon>Gammaproteobacteria</taxon>
        <taxon>Oceanospirillales</taxon>
        <taxon>Oceanospirillaceae</taxon>
        <taxon>Marinomonas</taxon>
    </lineage>
</organism>
<reference evidence="2 3" key="1">
    <citation type="submission" date="2019-03" db="EMBL/GenBank/DDBJ databases">
        <title>Genomic Encyclopedia of Type Strains, Phase IV (KMG-IV): sequencing the most valuable type-strain genomes for metagenomic binning, comparative biology and taxonomic classification.</title>
        <authorList>
            <person name="Goeker M."/>
        </authorList>
    </citation>
    <scope>NUCLEOTIDE SEQUENCE [LARGE SCALE GENOMIC DNA]</scope>
    <source>
        <strain evidence="2 3">DSM 5604</strain>
    </source>
</reference>
<dbReference type="EMBL" id="SNZA01000001">
    <property type="protein sequence ID" value="TDR14915.1"/>
    <property type="molecule type" value="Genomic_DNA"/>
</dbReference>
<gene>
    <name evidence="2" type="ORF">C8D85_0264</name>
</gene>
<evidence type="ECO:0000256" key="1">
    <source>
        <dbReference type="SAM" id="Phobius"/>
    </source>
</evidence>
<feature type="transmembrane region" description="Helical" evidence="1">
    <location>
        <begin position="20"/>
        <end position="40"/>
    </location>
</feature>
<keyword evidence="1" id="KW-0472">Membrane</keyword>
<proteinExistence type="predicted"/>
<evidence type="ECO:0000313" key="2">
    <source>
        <dbReference type="EMBL" id="TDR14915.1"/>
    </source>
</evidence>
<protein>
    <submittedName>
        <fullName evidence="2">Uncharacterized protein</fullName>
    </submittedName>
</protein>
<accession>A0A4R6X765</accession>
<comment type="caution">
    <text evidence="2">The sequence shown here is derived from an EMBL/GenBank/DDBJ whole genome shotgun (WGS) entry which is preliminary data.</text>
</comment>
<dbReference type="Proteomes" id="UP000295729">
    <property type="component" value="Unassembled WGS sequence"/>
</dbReference>
<keyword evidence="1" id="KW-0812">Transmembrane</keyword>
<sequence>MRFSNVSSSAYTTLLCKPSLAASMLEAAFFVMGYVVISGWRNKR</sequence>
<keyword evidence="1" id="KW-1133">Transmembrane helix</keyword>